<dbReference type="SUPFAM" id="SSF111369">
    <property type="entry name" value="HlyD-like secretion proteins"/>
    <property type="match status" value="1"/>
</dbReference>
<evidence type="ECO:0000313" key="6">
    <source>
        <dbReference type="Proteomes" id="UP000261284"/>
    </source>
</evidence>
<dbReference type="AlphaFoldDB" id="A0A3E1NCQ4"/>
<dbReference type="GO" id="GO:1990281">
    <property type="term" value="C:efflux pump complex"/>
    <property type="evidence" value="ECO:0007669"/>
    <property type="project" value="TreeGrafter"/>
</dbReference>
<dbReference type="Pfam" id="PF25954">
    <property type="entry name" value="Beta-barrel_RND_2"/>
    <property type="match status" value="1"/>
</dbReference>
<organism evidence="5 6">
    <name type="scientific">Deminuibacter soli</name>
    <dbReference type="NCBI Taxonomy" id="2291815"/>
    <lineage>
        <taxon>Bacteria</taxon>
        <taxon>Pseudomonadati</taxon>
        <taxon>Bacteroidota</taxon>
        <taxon>Chitinophagia</taxon>
        <taxon>Chitinophagales</taxon>
        <taxon>Chitinophagaceae</taxon>
        <taxon>Deminuibacter</taxon>
    </lineage>
</organism>
<dbReference type="OrthoDB" id="9806939at2"/>
<dbReference type="Pfam" id="PF25973">
    <property type="entry name" value="BSH_CzcB"/>
    <property type="match status" value="1"/>
</dbReference>
<dbReference type="RefSeq" id="WP_116849920.1">
    <property type="nucleotide sequence ID" value="NZ_QTJU01000019.1"/>
</dbReference>
<comment type="caution">
    <text evidence="5">The sequence shown here is derived from an EMBL/GenBank/DDBJ whole genome shotgun (WGS) entry which is preliminary data.</text>
</comment>
<dbReference type="InterPro" id="IPR058792">
    <property type="entry name" value="Beta-barrel_RND_2"/>
</dbReference>
<dbReference type="Gene3D" id="2.40.30.170">
    <property type="match status" value="1"/>
</dbReference>
<evidence type="ECO:0000259" key="4">
    <source>
        <dbReference type="Pfam" id="PF25973"/>
    </source>
</evidence>
<evidence type="ECO:0000256" key="2">
    <source>
        <dbReference type="SAM" id="SignalP"/>
    </source>
</evidence>
<evidence type="ECO:0000256" key="1">
    <source>
        <dbReference type="ARBA" id="ARBA00009477"/>
    </source>
</evidence>
<dbReference type="NCBIfam" id="TIGR01730">
    <property type="entry name" value="RND_mfp"/>
    <property type="match status" value="1"/>
</dbReference>
<feature type="chain" id="PRO_5017555200" evidence="2">
    <location>
        <begin position="36"/>
        <end position="382"/>
    </location>
</feature>
<feature type="signal peptide" evidence="2">
    <location>
        <begin position="1"/>
        <end position="35"/>
    </location>
</feature>
<dbReference type="PROSITE" id="PS51257">
    <property type="entry name" value="PROKAR_LIPOPROTEIN"/>
    <property type="match status" value="1"/>
</dbReference>
<proteinExistence type="inferred from homology"/>
<dbReference type="InterPro" id="IPR058647">
    <property type="entry name" value="BSH_CzcB-like"/>
</dbReference>
<dbReference type="GO" id="GO:0015562">
    <property type="term" value="F:efflux transmembrane transporter activity"/>
    <property type="evidence" value="ECO:0007669"/>
    <property type="project" value="TreeGrafter"/>
</dbReference>
<evidence type="ECO:0000313" key="5">
    <source>
        <dbReference type="EMBL" id="RFM25607.1"/>
    </source>
</evidence>
<evidence type="ECO:0000259" key="3">
    <source>
        <dbReference type="Pfam" id="PF25954"/>
    </source>
</evidence>
<feature type="domain" description="CzcB-like barrel-sandwich hybrid" evidence="4">
    <location>
        <begin position="81"/>
        <end position="208"/>
    </location>
</feature>
<protein>
    <submittedName>
        <fullName evidence="5">Efflux RND transporter periplasmic adaptor subunit</fullName>
    </submittedName>
</protein>
<dbReference type="EMBL" id="QTJU01000019">
    <property type="protein sequence ID" value="RFM25607.1"/>
    <property type="molecule type" value="Genomic_DNA"/>
</dbReference>
<feature type="domain" description="CusB-like beta-barrel" evidence="3">
    <location>
        <begin position="229"/>
        <end position="300"/>
    </location>
</feature>
<gene>
    <name evidence="5" type="ORF">DXN05_24195</name>
</gene>
<dbReference type="Gene3D" id="2.40.50.100">
    <property type="match status" value="1"/>
</dbReference>
<dbReference type="Proteomes" id="UP000261284">
    <property type="component" value="Unassembled WGS sequence"/>
</dbReference>
<comment type="similarity">
    <text evidence="1">Belongs to the membrane fusion protein (MFP) (TC 8.A.1) family.</text>
</comment>
<accession>A0A3E1NCQ4</accession>
<dbReference type="InterPro" id="IPR006143">
    <property type="entry name" value="RND_pump_MFP"/>
</dbReference>
<name>A0A3E1NCQ4_9BACT</name>
<keyword evidence="6" id="KW-1185">Reference proteome</keyword>
<dbReference type="PANTHER" id="PTHR30469">
    <property type="entry name" value="MULTIDRUG RESISTANCE PROTEIN MDTA"/>
    <property type="match status" value="1"/>
</dbReference>
<dbReference type="PANTHER" id="PTHR30469:SF37">
    <property type="entry name" value="RAGD PROTEIN"/>
    <property type="match status" value="1"/>
</dbReference>
<sequence>MNRYKNITRNSALLLTGMLAAGTLLSSCHSSESKAAEEKKENAAPAAAVTTEVFNLQKGRLSSELHVPGELIAFQQVDLYAKENSFVKKLYADVGSEVKQGQLLIEMEAPEISSRLAGAESRLKSQEAIYTASKANYDRLLETSKTPGTISPNDLDQAAARKNSDLAQLEAAKSAYREVAETKAYLEIRAPFSGVITARNVNVGAYVGPSGKGSEFPLFTLQEQKKLRLVVSVPDAYTAYLTNQSSVKFTVKAMPNEVFNAQIKRLAGALDNKLRAERVEMDVYNDNNKLLPGMVTEVSVPLPARDSSFVVPKTAVINSTEKVFVIRLTQDNKAEYVPVKVGRTAEGKVEIFGTLNPGDHLVKAASEEMREGAALQNVKVTE</sequence>
<keyword evidence="2" id="KW-0732">Signal</keyword>
<dbReference type="Gene3D" id="2.40.420.20">
    <property type="match status" value="1"/>
</dbReference>
<dbReference type="Gene3D" id="1.10.287.470">
    <property type="entry name" value="Helix hairpin bin"/>
    <property type="match status" value="1"/>
</dbReference>
<reference evidence="5 6" key="1">
    <citation type="submission" date="2018-08" db="EMBL/GenBank/DDBJ databases">
        <title>Chitinophagaceae sp. K23C18032701, a novel bacterium isolated from forest soil.</title>
        <authorList>
            <person name="Wang C."/>
        </authorList>
    </citation>
    <scope>NUCLEOTIDE SEQUENCE [LARGE SCALE GENOMIC DNA]</scope>
    <source>
        <strain evidence="5 6">K23C18032701</strain>
    </source>
</reference>